<dbReference type="EMBL" id="AP018005">
    <property type="protein sequence ID" value="BBB15613.1"/>
    <property type="molecule type" value="Genomic_DNA"/>
</dbReference>
<evidence type="ECO:0000256" key="4">
    <source>
        <dbReference type="ARBA" id="ARBA00022519"/>
    </source>
</evidence>
<evidence type="ECO:0000256" key="6">
    <source>
        <dbReference type="ARBA" id="ARBA00022989"/>
    </source>
</evidence>
<dbReference type="SUPFAM" id="SSF82693">
    <property type="entry name" value="Multidrug efflux transporter AcrB pore domain, PN1, PN2, PC1 and PC2 subdomains"/>
    <property type="match status" value="3"/>
</dbReference>
<dbReference type="InterPro" id="IPR001036">
    <property type="entry name" value="Acrflvin-R"/>
</dbReference>
<name>A0A2Z5UX61_9COXI</name>
<organism evidence="9 10">
    <name type="scientific">Candidatus Rickettsiella viridis</name>
    <dbReference type="NCBI Taxonomy" id="676208"/>
    <lineage>
        <taxon>Bacteria</taxon>
        <taxon>Pseudomonadati</taxon>
        <taxon>Pseudomonadota</taxon>
        <taxon>Gammaproteobacteria</taxon>
        <taxon>Legionellales</taxon>
        <taxon>Coxiellaceae</taxon>
        <taxon>Rickettsiella</taxon>
    </lineage>
</organism>
<evidence type="ECO:0000256" key="3">
    <source>
        <dbReference type="ARBA" id="ARBA00022475"/>
    </source>
</evidence>
<dbReference type="Gene3D" id="1.20.1640.10">
    <property type="entry name" value="Multidrug efflux transporter AcrB transmembrane domain"/>
    <property type="match status" value="2"/>
</dbReference>
<sequence length="1032" mass="112548">MKFTELFIRKPVLSLVVSLLILLVGIKSFFLLPVSQYPLISPSVITVSTSYPGAPSELMEGFVSTPLENALGGIQGIDVIHSKSKQGSSQVTLQFKLGYDLTKAMSDVSNAVASVRKQLPKAVLDPVIDTKDPNADPTLFISFSSKTMVPAAISDYLSRVIQPQLQNIPGVSQAQIFSSNTYAMRLWLDPQKMAAHHVTATDITNALAQNNVQAAPGNLHTPWETIKIDANTDMTSAEQFNNLVIQNKNNYLVRLSDVGHAVLGVQSDQMDAAVKGNHQAIIMGIIPLSTANPLTVANAVKALLPQLQDNIPNDIKIHIVWDSSKFIAESVHDVKRTFFEACLFVFIVIFLFLGTLRATLIPLITIPLSIFGVCTAMLILGYTLNTLTLLAWILAIGLVVDDAIVVLENIHRHIEQGLSPFKASIVGAKEIGFAIIAMTLTLAAVYAPIGFINDMTGILFREFAFTLAASVIISGFVALTLSPMMCSKLLSHSAKPWAFMVKIEALLNRLTHAYKKALTVMLMRRKLILSLAAIIYVACFALFKNLPSELAPAEDQGVIITSATGPTSANLPYMKKYMAQVEAIYKTIPEVATYITITGMPTLNGGLSFLILKPWNERNTSSQTIIQSLFKRFWAIPGIQAFPFNPPALPGSTGHAPLNIVLKSTDSYLSLNQLAKKLQVAVAQDNPRILGLQSNLNMDMKQVDIHINKDKAIASGISMSDIANSLNILIGEPQSSVFNWNGRSYQVIPQLYRNYMSASEQLKELYVRSQNQKLIPLANFVSLQSSVSAQSLNHFQQLRAVTLSGNLAPGYTVGEAVNYLEHLSKKVLPKTVQIDFDGETRQFMQAGNSMEQTFLFALVFIFLVLAAQFESFRAPFIILLTVPLSLTGALLALHLTGGTLNIYTQIGLVTLIGLITKHGILIVEFANQLKKKSTLLLNDAVIEAASLRLRPILMTTAAMLLAAVPLALAKGVGAHARNQLGWVILGGMSIGTFFTLFILPVMYTLVYAKKSSVVSTTDSIAEEKQESLDHTQ</sequence>
<keyword evidence="7 8" id="KW-0472">Membrane</keyword>
<keyword evidence="5 8" id="KW-0812">Transmembrane</keyword>
<evidence type="ECO:0000313" key="10">
    <source>
        <dbReference type="Proteomes" id="UP000282483"/>
    </source>
</evidence>
<dbReference type="SUPFAM" id="SSF82866">
    <property type="entry name" value="Multidrug efflux transporter AcrB transmembrane domain"/>
    <property type="match status" value="2"/>
</dbReference>
<reference evidence="9 10" key="1">
    <citation type="submission" date="2017-03" db="EMBL/GenBank/DDBJ databases">
        <title>The genome sequence of Candidatus Rickettsiella viridis.</title>
        <authorList>
            <person name="Nikoh N."/>
            <person name="Tsuchida T."/>
            <person name="Yamaguchi K."/>
            <person name="Maeda T."/>
            <person name="Shigenobu S."/>
            <person name="Fukatsu T."/>
        </authorList>
    </citation>
    <scope>NUCLEOTIDE SEQUENCE [LARGE SCALE GENOMIC DNA]</scope>
    <source>
        <strain evidence="9 10">Ap-RA04</strain>
    </source>
</reference>
<evidence type="ECO:0000256" key="1">
    <source>
        <dbReference type="ARBA" id="ARBA00004429"/>
    </source>
</evidence>
<dbReference type="GO" id="GO:0005886">
    <property type="term" value="C:plasma membrane"/>
    <property type="evidence" value="ECO:0007669"/>
    <property type="project" value="UniProtKB-SubCell"/>
</dbReference>
<feature type="transmembrane region" description="Helical" evidence="8">
    <location>
        <begin position="527"/>
        <end position="543"/>
    </location>
</feature>
<dbReference type="AlphaFoldDB" id="A0A2Z5UX61"/>
<dbReference type="Pfam" id="PF00873">
    <property type="entry name" value="ACR_tran"/>
    <property type="match status" value="1"/>
</dbReference>
<feature type="transmembrane region" description="Helical" evidence="8">
    <location>
        <begin position="463"/>
        <end position="481"/>
    </location>
</feature>
<dbReference type="GO" id="GO:0042910">
    <property type="term" value="F:xenobiotic transmembrane transporter activity"/>
    <property type="evidence" value="ECO:0007669"/>
    <property type="project" value="TreeGrafter"/>
</dbReference>
<feature type="transmembrane region" description="Helical" evidence="8">
    <location>
        <begin position="876"/>
        <end position="896"/>
    </location>
</feature>
<dbReference type="KEGG" id="rvi:RVIR1_11490"/>
<gene>
    <name evidence="9" type="ORF">RVIR1_11490</name>
</gene>
<evidence type="ECO:0000256" key="8">
    <source>
        <dbReference type="SAM" id="Phobius"/>
    </source>
</evidence>
<dbReference type="PRINTS" id="PR00702">
    <property type="entry name" value="ACRIFLAVINRP"/>
</dbReference>
<keyword evidence="4" id="KW-0997">Cell inner membrane</keyword>
<feature type="transmembrane region" description="Helical" evidence="8">
    <location>
        <begin position="947"/>
        <end position="968"/>
    </location>
</feature>
<evidence type="ECO:0000256" key="2">
    <source>
        <dbReference type="ARBA" id="ARBA00022448"/>
    </source>
</evidence>
<feature type="transmembrane region" description="Helical" evidence="8">
    <location>
        <begin position="389"/>
        <end position="410"/>
    </location>
</feature>
<dbReference type="InterPro" id="IPR027463">
    <property type="entry name" value="AcrB_DN_DC_subdom"/>
</dbReference>
<feature type="transmembrane region" description="Helical" evidence="8">
    <location>
        <begin position="902"/>
        <end position="926"/>
    </location>
</feature>
<feature type="transmembrane region" description="Helical" evidence="8">
    <location>
        <begin position="363"/>
        <end position="383"/>
    </location>
</feature>
<dbReference type="Proteomes" id="UP000282483">
    <property type="component" value="Chromosome"/>
</dbReference>
<evidence type="ECO:0000313" key="9">
    <source>
        <dbReference type="EMBL" id="BBB15613.1"/>
    </source>
</evidence>
<dbReference type="PANTHER" id="PTHR32063">
    <property type="match status" value="1"/>
</dbReference>
<keyword evidence="10" id="KW-1185">Reference proteome</keyword>
<feature type="transmembrane region" description="Helical" evidence="8">
    <location>
        <begin position="12"/>
        <end position="32"/>
    </location>
</feature>
<dbReference type="Gene3D" id="3.30.2090.10">
    <property type="entry name" value="Multidrug efflux transporter AcrB TolC docking domain, DN and DC subdomains"/>
    <property type="match status" value="2"/>
</dbReference>
<evidence type="ECO:0000256" key="7">
    <source>
        <dbReference type="ARBA" id="ARBA00023136"/>
    </source>
</evidence>
<keyword evidence="2" id="KW-0813">Transport</keyword>
<proteinExistence type="predicted"/>
<dbReference type="PANTHER" id="PTHR32063:SF23">
    <property type="entry name" value="HAE1 FAMILY EFFLLUX PUMP PERMEASE COMPONENT"/>
    <property type="match status" value="1"/>
</dbReference>
<dbReference type="SUPFAM" id="SSF82714">
    <property type="entry name" value="Multidrug efflux transporter AcrB TolC docking domain, DN and DC subdomains"/>
    <property type="match status" value="2"/>
</dbReference>
<feature type="transmembrane region" description="Helical" evidence="8">
    <location>
        <begin position="431"/>
        <end position="451"/>
    </location>
</feature>
<dbReference type="FunFam" id="1.20.1640.10:FF:000001">
    <property type="entry name" value="Efflux pump membrane transporter"/>
    <property type="match status" value="1"/>
</dbReference>
<protein>
    <submittedName>
        <fullName evidence="9">Hydrophobic/amphiphilic exporter-1</fullName>
    </submittedName>
</protein>
<feature type="transmembrane region" description="Helical" evidence="8">
    <location>
        <begin position="980"/>
        <end position="1006"/>
    </location>
</feature>
<accession>A0A2Z5UX61</accession>
<keyword evidence="6 8" id="KW-1133">Transmembrane helix</keyword>
<feature type="transmembrane region" description="Helical" evidence="8">
    <location>
        <begin position="338"/>
        <end position="356"/>
    </location>
</feature>
<keyword evidence="3" id="KW-1003">Cell membrane</keyword>
<dbReference type="Gene3D" id="3.30.70.1430">
    <property type="entry name" value="Multidrug efflux transporter AcrB pore domain"/>
    <property type="match status" value="2"/>
</dbReference>
<comment type="subcellular location">
    <subcellularLocation>
        <location evidence="1">Cell inner membrane</location>
        <topology evidence="1">Multi-pass membrane protein</topology>
    </subcellularLocation>
</comment>
<dbReference type="RefSeq" id="WP_172593989.1">
    <property type="nucleotide sequence ID" value="NZ_AP018005.1"/>
</dbReference>
<feature type="transmembrane region" description="Helical" evidence="8">
    <location>
        <begin position="853"/>
        <end position="869"/>
    </location>
</feature>
<dbReference type="Gene3D" id="3.30.70.1320">
    <property type="entry name" value="Multidrug efflux transporter AcrB pore domain like"/>
    <property type="match status" value="1"/>
</dbReference>
<dbReference type="Gene3D" id="3.30.70.1440">
    <property type="entry name" value="Multidrug efflux transporter AcrB pore domain"/>
    <property type="match status" value="1"/>
</dbReference>
<evidence type="ECO:0000256" key="5">
    <source>
        <dbReference type="ARBA" id="ARBA00022692"/>
    </source>
</evidence>